<accession>A0A0A2DJ58</accession>
<proteinExistence type="predicted"/>
<organism evidence="2 3">
    <name type="scientific">Corynebacterium auriscanis</name>
    <dbReference type="NCBI Taxonomy" id="99807"/>
    <lineage>
        <taxon>Bacteria</taxon>
        <taxon>Bacillati</taxon>
        <taxon>Actinomycetota</taxon>
        <taxon>Actinomycetes</taxon>
        <taxon>Mycobacteriales</taxon>
        <taxon>Corynebacteriaceae</taxon>
        <taxon>Corynebacterium</taxon>
    </lineage>
</organism>
<feature type="domain" description="SAV-6107-like HEPN" evidence="1">
    <location>
        <begin position="44"/>
        <end position="131"/>
    </location>
</feature>
<evidence type="ECO:0000259" key="1">
    <source>
        <dbReference type="Pfam" id="PF18726"/>
    </source>
</evidence>
<dbReference type="AlphaFoldDB" id="A0A0A2DJ58"/>
<dbReference type="InterPro" id="IPR040891">
    <property type="entry name" value="HEPN_SAV_6107"/>
</dbReference>
<evidence type="ECO:0000313" key="2">
    <source>
        <dbReference type="EMBL" id="KGM19255.1"/>
    </source>
</evidence>
<dbReference type="EMBL" id="JRVJ01000003">
    <property type="protein sequence ID" value="KGM19255.1"/>
    <property type="molecule type" value="Genomic_DNA"/>
</dbReference>
<comment type="caution">
    <text evidence="2">The sequence shown here is derived from an EMBL/GenBank/DDBJ whole genome shotgun (WGS) entry which is preliminary data.</text>
</comment>
<name>A0A0A2DJ58_9CORY</name>
<protein>
    <recommendedName>
        <fullName evidence="1">SAV-6107-like HEPN domain-containing protein</fullName>
    </recommendedName>
</protein>
<evidence type="ECO:0000313" key="3">
    <source>
        <dbReference type="Proteomes" id="UP000030145"/>
    </source>
</evidence>
<gene>
    <name evidence="2" type="ORF">MA47_03515</name>
</gene>
<reference evidence="2 3" key="1">
    <citation type="submission" date="2014-10" db="EMBL/GenBank/DDBJ databases">
        <title>Whole Genome sequence of Corynebacterium auriscanis strain CIP 106629.</title>
        <authorList>
            <person name="Hassan S.S."/>
            <person name="Jamal S.B."/>
            <person name="Tiwari S."/>
            <person name="Oliveira L.D.C."/>
            <person name="Souza F."/>
            <person name="Mariano D.C."/>
            <person name="Almeida S."/>
            <person name="Dorella F."/>
            <person name="Pereira F."/>
            <person name="Carvalho A."/>
            <person name="Leal C.A."/>
            <person name="Soares S.D.C."/>
            <person name="Figueiredo H.C."/>
            <person name="Silva A."/>
            <person name="Azevedo V.A."/>
        </authorList>
    </citation>
    <scope>NUCLEOTIDE SEQUENCE [LARGE SCALE GENOMIC DNA]</scope>
    <source>
        <strain evidence="2 3">CIP 106629</strain>
    </source>
</reference>
<sequence>MMASQNFKGSNVTRISGRKIVSARSFIDDAEKQLERSRFSGRVDDRVVFAYRAALRAAGALVQTAMVGRKRSPRGSAWEKLRVLHPDLKDWVKLFEGYARMASRAGMGLESGMDPQLADQLYADAARFIDLAREETGYLPSVA</sequence>
<dbReference type="Proteomes" id="UP000030145">
    <property type="component" value="Unassembled WGS sequence"/>
</dbReference>
<dbReference type="Pfam" id="PF18726">
    <property type="entry name" value="HEPN_SAV_6107"/>
    <property type="match status" value="1"/>
</dbReference>
<keyword evidence="3" id="KW-1185">Reference proteome</keyword>